<keyword evidence="2" id="KW-0238">DNA-binding</keyword>
<dbReference type="InterPro" id="IPR046347">
    <property type="entry name" value="bZIP_sf"/>
</dbReference>
<keyword evidence="7" id="KW-1185">Reference proteome</keyword>
<dbReference type="PROSITE" id="PS50217">
    <property type="entry name" value="BZIP"/>
    <property type="match status" value="1"/>
</dbReference>
<dbReference type="SMART" id="SM00338">
    <property type="entry name" value="BRLZ"/>
    <property type="match status" value="1"/>
</dbReference>
<organism evidence="6 7">
    <name type="scientific">Baudoinia panamericana (strain UAMH 10762)</name>
    <name type="common">Angels' share fungus</name>
    <name type="synonym">Baudoinia compniacensis (strain UAMH 10762)</name>
    <dbReference type="NCBI Taxonomy" id="717646"/>
    <lineage>
        <taxon>Eukaryota</taxon>
        <taxon>Fungi</taxon>
        <taxon>Dikarya</taxon>
        <taxon>Ascomycota</taxon>
        <taxon>Pezizomycotina</taxon>
        <taxon>Dothideomycetes</taxon>
        <taxon>Dothideomycetidae</taxon>
        <taxon>Mycosphaerellales</taxon>
        <taxon>Teratosphaeriaceae</taxon>
        <taxon>Baudoinia</taxon>
    </lineage>
</organism>
<protein>
    <recommendedName>
        <fullName evidence="5">BZIP domain-containing protein</fullName>
    </recommendedName>
</protein>
<proteinExistence type="predicted"/>
<feature type="domain" description="BZIP" evidence="5">
    <location>
        <begin position="1"/>
        <end position="64"/>
    </location>
</feature>
<feature type="coiled-coil region" evidence="4">
    <location>
        <begin position="19"/>
        <end position="49"/>
    </location>
</feature>
<dbReference type="AlphaFoldDB" id="M2NGE3"/>
<dbReference type="Proteomes" id="UP000011761">
    <property type="component" value="Unassembled WGS sequence"/>
</dbReference>
<dbReference type="GO" id="GO:0006357">
    <property type="term" value="P:regulation of transcription by RNA polymerase II"/>
    <property type="evidence" value="ECO:0007669"/>
    <property type="project" value="InterPro"/>
</dbReference>
<evidence type="ECO:0000256" key="1">
    <source>
        <dbReference type="ARBA" id="ARBA00023015"/>
    </source>
</evidence>
<feature type="non-terminal residue" evidence="6">
    <location>
        <position position="1"/>
    </location>
</feature>
<dbReference type="GeneID" id="19114264"/>
<dbReference type="Pfam" id="PF00170">
    <property type="entry name" value="bZIP_1"/>
    <property type="match status" value="1"/>
</dbReference>
<dbReference type="RefSeq" id="XP_007674533.1">
    <property type="nucleotide sequence ID" value="XM_007676343.1"/>
</dbReference>
<evidence type="ECO:0000313" key="6">
    <source>
        <dbReference type="EMBL" id="EMC98379.1"/>
    </source>
</evidence>
<evidence type="ECO:0000256" key="2">
    <source>
        <dbReference type="ARBA" id="ARBA00023125"/>
    </source>
</evidence>
<evidence type="ECO:0000313" key="7">
    <source>
        <dbReference type="Proteomes" id="UP000011761"/>
    </source>
</evidence>
<dbReference type="Gene3D" id="1.20.5.170">
    <property type="match status" value="1"/>
</dbReference>
<dbReference type="GO" id="GO:0003700">
    <property type="term" value="F:DNA-binding transcription factor activity"/>
    <property type="evidence" value="ECO:0007669"/>
    <property type="project" value="InterPro"/>
</dbReference>
<dbReference type="eggNOG" id="KOG1414">
    <property type="taxonomic scope" value="Eukaryota"/>
</dbReference>
<reference evidence="6 7" key="1">
    <citation type="journal article" date="2012" name="PLoS Pathog.">
        <title>Diverse lifestyles and strategies of plant pathogenesis encoded in the genomes of eighteen Dothideomycetes fungi.</title>
        <authorList>
            <person name="Ohm R.A."/>
            <person name="Feau N."/>
            <person name="Henrissat B."/>
            <person name="Schoch C.L."/>
            <person name="Horwitz B.A."/>
            <person name="Barry K.W."/>
            <person name="Condon B.J."/>
            <person name="Copeland A.C."/>
            <person name="Dhillon B."/>
            <person name="Glaser F."/>
            <person name="Hesse C.N."/>
            <person name="Kosti I."/>
            <person name="LaButti K."/>
            <person name="Lindquist E.A."/>
            <person name="Lucas S."/>
            <person name="Salamov A.A."/>
            <person name="Bradshaw R.E."/>
            <person name="Ciuffetti L."/>
            <person name="Hamelin R.C."/>
            <person name="Kema G.H.J."/>
            <person name="Lawrence C."/>
            <person name="Scott J.A."/>
            <person name="Spatafora J.W."/>
            <person name="Turgeon B.G."/>
            <person name="de Wit P.J.G.M."/>
            <person name="Zhong S."/>
            <person name="Goodwin S.B."/>
            <person name="Grigoriev I.V."/>
        </authorList>
    </citation>
    <scope>NUCLEOTIDE SEQUENCE [LARGE SCALE GENOMIC DNA]</scope>
    <source>
        <strain evidence="6 7">UAMH 10762</strain>
    </source>
</reference>
<dbReference type="PANTHER" id="PTHR23351">
    <property type="entry name" value="FOS TRANSCRIPTION FACTOR-RELATED"/>
    <property type="match status" value="1"/>
</dbReference>
<evidence type="ECO:0000256" key="3">
    <source>
        <dbReference type="ARBA" id="ARBA00023163"/>
    </source>
</evidence>
<sequence>EGKREQYREKNRLAAAKCRAKKKENVDVLEKQHRELNAQNTALRFQERQLRDELSHLRTMALHHTP</sequence>
<dbReference type="PRINTS" id="PR00043">
    <property type="entry name" value="LEUZIPPRJUN"/>
</dbReference>
<dbReference type="InterPro" id="IPR004827">
    <property type="entry name" value="bZIP"/>
</dbReference>
<dbReference type="PANTHER" id="PTHR23351:SF24">
    <property type="entry name" value="ACTIVATING TRANSCRIPTION FACTOR 3-RELATED"/>
    <property type="match status" value="1"/>
</dbReference>
<evidence type="ECO:0000259" key="5">
    <source>
        <dbReference type="PROSITE" id="PS50217"/>
    </source>
</evidence>
<keyword evidence="3" id="KW-0804">Transcription</keyword>
<dbReference type="InterPro" id="IPR002112">
    <property type="entry name" value="Leuzip_Jun"/>
</dbReference>
<dbReference type="SUPFAM" id="SSF57959">
    <property type="entry name" value="Leucine zipper domain"/>
    <property type="match status" value="1"/>
</dbReference>
<evidence type="ECO:0000256" key="4">
    <source>
        <dbReference type="SAM" id="Coils"/>
    </source>
</evidence>
<dbReference type="KEGG" id="bcom:BAUCODRAFT_43157"/>
<accession>M2NGE3</accession>
<dbReference type="OrthoDB" id="295274at2759"/>
<feature type="non-terminal residue" evidence="6">
    <location>
        <position position="66"/>
    </location>
</feature>
<name>M2NGE3_BAUPA</name>
<dbReference type="HOGENOM" id="CLU_2838021_0_0_1"/>
<dbReference type="EMBL" id="KB445553">
    <property type="protein sequence ID" value="EMC98379.1"/>
    <property type="molecule type" value="Genomic_DNA"/>
</dbReference>
<keyword evidence="1" id="KW-0805">Transcription regulation</keyword>
<dbReference type="PROSITE" id="PS00036">
    <property type="entry name" value="BZIP_BASIC"/>
    <property type="match status" value="1"/>
</dbReference>
<dbReference type="GO" id="GO:0003677">
    <property type="term" value="F:DNA binding"/>
    <property type="evidence" value="ECO:0007669"/>
    <property type="project" value="UniProtKB-KW"/>
</dbReference>
<gene>
    <name evidence="6" type="ORF">BAUCODRAFT_43157</name>
</gene>
<dbReference type="InterPro" id="IPR000837">
    <property type="entry name" value="AP-1"/>
</dbReference>
<dbReference type="STRING" id="717646.M2NGE3"/>
<keyword evidence="4" id="KW-0175">Coiled coil</keyword>